<dbReference type="InterPro" id="IPR011642">
    <property type="entry name" value="Gate_dom"/>
</dbReference>
<gene>
    <name evidence="3" type="ORF">IAC74_03370</name>
</gene>
<evidence type="ECO:0000313" key="4">
    <source>
        <dbReference type="Proteomes" id="UP000886743"/>
    </source>
</evidence>
<feature type="transmembrane region" description="Helical" evidence="1">
    <location>
        <begin position="6"/>
        <end position="25"/>
    </location>
</feature>
<name>A0A9D1SZR6_9FIRM</name>
<feature type="transmembrane region" description="Helical" evidence="1">
    <location>
        <begin position="153"/>
        <end position="175"/>
    </location>
</feature>
<dbReference type="Proteomes" id="UP000886743">
    <property type="component" value="Unassembled WGS sequence"/>
</dbReference>
<organism evidence="3 4">
    <name type="scientific">Candidatus Aphodoplasma excrementigallinarum</name>
    <dbReference type="NCBI Taxonomy" id="2840673"/>
    <lineage>
        <taxon>Bacteria</taxon>
        <taxon>Bacillati</taxon>
        <taxon>Bacillota</taxon>
        <taxon>Clostridia</taxon>
        <taxon>Eubacteriales</taxon>
        <taxon>Candidatus Aphodoplasma</taxon>
    </lineage>
</organism>
<keyword evidence="1" id="KW-1133">Transmembrane helix</keyword>
<evidence type="ECO:0000256" key="1">
    <source>
        <dbReference type="SAM" id="Phobius"/>
    </source>
</evidence>
<accession>A0A9D1SZR6</accession>
<evidence type="ECO:0000259" key="2">
    <source>
        <dbReference type="Pfam" id="PF07670"/>
    </source>
</evidence>
<feature type="transmembrane region" description="Helical" evidence="1">
    <location>
        <begin position="88"/>
        <end position="110"/>
    </location>
</feature>
<keyword evidence="1" id="KW-0812">Transmembrane</keyword>
<dbReference type="EMBL" id="DVOF01000097">
    <property type="protein sequence ID" value="HIV02589.1"/>
    <property type="molecule type" value="Genomic_DNA"/>
</dbReference>
<sequence length="176" mass="18256">MKAAAFLCSAAIPFVILIILSFGLLRRVSVFDCFTAGAKDGLKTAVSIVAPVIALMVAIAMLRASGALDALAWALRPVTNLIGLDENLLPLALLRPVSGSGSIGIVTGIVNTFGPDSAVAKTACVMAGATETTFYTLAVYFGSVGIKNTRHTVAAALFADLASVVLCLIVCRFFFQ</sequence>
<reference evidence="3" key="1">
    <citation type="submission" date="2020-10" db="EMBL/GenBank/DDBJ databases">
        <authorList>
            <person name="Gilroy R."/>
        </authorList>
    </citation>
    <scope>NUCLEOTIDE SEQUENCE</scope>
    <source>
        <strain evidence="3">4920</strain>
    </source>
</reference>
<dbReference type="PANTHER" id="PTHR35793:SF2">
    <property type="entry name" value="INNER MEMBRANE PROTEIN YJIG"/>
    <property type="match status" value="1"/>
</dbReference>
<dbReference type="AlphaFoldDB" id="A0A9D1SZR6"/>
<reference evidence="3" key="2">
    <citation type="journal article" date="2021" name="PeerJ">
        <title>Extensive microbial diversity within the chicken gut microbiome revealed by metagenomics and culture.</title>
        <authorList>
            <person name="Gilroy R."/>
            <person name="Ravi A."/>
            <person name="Getino M."/>
            <person name="Pursley I."/>
            <person name="Horton D.L."/>
            <person name="Alikhan N.F."/>
            <person name="Baker D."/>
            <person name="Gharbi K."/>
            <person name="Hall N."/>
            <person name="Watson M."/>
            <person name="Adriaenssens E.M."/>
            <person name="Foster-Nyarko E."/>
            <person name="Jarju S."/>
            <person name="Secka A."/>
            <person name="Antonio M."/>
            <person name="Oren A."/>
            <person name="Chaudhuri R.R."/>
            <person name="La Ragione R."/>
            <person name="Hildebrand F."/>
            <person name="Pallen M.J."/>
        </authorList>
    </citation>
    <scope>NUCLEOTIDE SEQUENCE</scope>
    <source>
        <strain evidence="3">4920</strain>
    </source>
</reference>
<comment type="caution">
    <text evidence="3">The sequence shown here is derived from an EMBL/GenBank/DDBJ whole genome shotgun (WGS) entry which is preliminary data.</text>
</comment>
<dbReference type="Pfam" id="PF07670">
    <property type="entry name" value="Gate"/>
    <property type="match status" value="1"/>
</dbReference>
<protein>
    <submittedName>
        <fullName evidence="3">Spore maturation protein</fullName>
    </submittedName>
</protein>
<evidence type="ECO:0000313" key="3">
    <source>
        <dbReference type="EMBL" id="HIV02589.1"/>
    </source>
</evidence>
<dbReference type="InterPro" id="IPR052549">
    <property type="entry name" value="SpmB"/>
</dbReference>
<dbReference type="PANTHER" id="PTHR35793">
    <property type="entry name" value="INNER MEMBRANE PROTEIN YJIG"/>
    <property type="match status" value="1"/>
</dbReference>
<keyword evidence="1" id="KW-0472">Membrane</keyword>
<proteinExistence type="predicted"/>
<dbReference type="GO" id="GO:0005886">
    <property type="term" value="C:plasma membrane"/>
    <property type="evidence" value="ECO:0007669"/>
    <property type="project" value="TreeGrafter"/>
</dbReference>
<feature type="domain" description="Nucleoside transporter/FeoB GTPase Gate" evidence="2">
    <location>
        <begin position="46"/>
        <end position="147"/>
    </location>
</feature>
<feature type="transmembrane region" description="Helical" evidence="1">
    <location>
        <begin position="122"/>
        <end position="141"/>
    </location>
</feature>
<feature type="transmembrane region" description="Helical" evidence="1">
    <location>
        <begin position="45"/>
        <end position="68"/>
    </location>
</feature>